<reference evidence="1 2" key="1">
    <citation type="submission" date="2022-09" db="EMBL/GenBank/DDBJ databases">
        <title>Xylan utilization by haloarchaea-nanohaloarchaea associations.</title>
        <authorList>
            <person name="Yakimov M."/>
        </authorList>
    </citation>
    <scope>NUCLEOTIDE SEQUENCE [LARGE SCALE GENOMIC DNA]</scope>
    <source>
        <strain evidence="1 2">SVXNc</strain>
    </source>
</reference>
<evidence type="ECO:0000313" key="2">
    <source>
        <dbReference type="Proteomes" id="UP001218034"/>
    </source>
</evidence>
<sequence length="131" mass="14417">MKAQSSIEFLSLVSMSALLLAALHGFVSAKQAQLVQTEETRTAEQVAEKTSFQVEMALIQGKGYSRVFNVPKEISGSEYKVKTGEGESFVSYEDENVFTASRYQGEWINISTSDSTVFKVVNNGSVHIIPQ</sequence>
<evidence type="ECO:0000313" key="1">
    <source>
        <dbReference type="EMBL" id="WEL19284.1"/>
    </source>
</evidence>
<proteinExistence type="predicted"/>
<name>A0ABY8CHX7_9ARCH</name>
<dbReference type="RefSeq" id="WP_347722155.1">
    <property type="nucleotide sequence ID" value="NZ_CP104395.1"/>
</dbReference>
<gene>
    <name evidence="1" type="ORF">SVXNc_0256</name>
</gene>
<accession>A0ABY8CHX7</accession>
<dbReference type="GeneID" id="90589691"/>
<dbReference type="EMBL" id="CP104395">
    <property type="protein sequence ID" value="WEL19284.1"/>
    <property type="molecule type" value="Genomic_DNA"/>
</dbReference>
<protein>
    <submittedName>
        <fullName evidence="1">Uncharacterized protein</fullName>
    </submittedName>
</protein>
<dbReference type="Proteomes" id="UP001218034">
    <property type="component" value="Chromosome"/>
</dbReference>
<keyword evidence="2" id="KW-1185">Reference proteome</keyword>
<organism evidence="1 2">
    <name type="scientific">Candidatus Nanohalococcus occultus</name>
    <dbReference type="NCBI Taxonomy" id="2978047"/>
    <lineage>
        <taxon>Archaea</taxon>
        <taxon>Candidatus Nanohalarchaeota</taxon>
        <taxon>Candidatus Nanohalarchaeota incertae sedis</taxon>
        <taxon>Candidatus Nanohalococcus</taxon>
    </lineage>
</organism>